<evidence type="ECO:0000313" key="3">
    <source>
        <dbReference type="Proteomes" id="UP000291116"/>
    </source>
</evidence>
<proteinExistence type="predicted"/>
<dbReference type="Proteomes" id="UP000291116">
    <property type="component" value="Unassembled WGS sequence"/>
</dbReference>
<gene>
    <name evidence="2" type="ORF">PSNMU_V1.4_AUG-EV-PASAV3_0105100</name>
</gene>
<keyword evidence="3" id="KW-1185">Reference proteome</keyword>
<dbReference type="AlphaFoldDB" id="A0A448ZN78"/>
<evidence type="ECO:0000256" key="1">
    <source>
        <dbReference type="SAM" id="MobiDB-lite"/>
    </source>
</evidence>
<evidence type="ECO:0000313" key="2">
    <source>
        <dbReference type="EMBL" id="VEU43485.1"/>
    </source>
</evidence>
<dbReference type="EMBL" id="CAACVS010000551">
    <property type="protein sequence ID" value="VEU43485.1"/>
    <property type="molecule type" value="Genomic_DNA"/>
</dbReference>
<accession>A0A448ZN78</accession>
<dbReference type="OrthoDB" id="48858at2759"/>
<organism evidence="2 3">
    <name type="scientific">Pseudo-nitzschia multistriata</name>
    <dbReference type="NCBI Taxonomy" id="183589"/>
    <lineage>
        <taxon>Eukaryota</taxon>
        <taxon>Sar</taxon>
        <taxon>Stramenopiles</taxon>
        <taxon>Ochrophyta</taxon>
        <taxon>Bacillariophyta</taxon>
        <taxon>Bacillariophyceae</taxon>
        <taxon>Bacillariophycidae</taxon>
        <taxon>Bacillariales</taxon>
        <taxon>Bacillariaceae</taxon>
        <taxon>Pseudo-nitzschia</taxon>
    </lineage>
</organism>
<sequence>MTRLSTPPKSKNRLGIADSNVRPIEGNRRSQNIPLPMSHMHRTQSEVQLCEDMETAEQRDLNMFYRVVNGIRDRQMQLVRENKSSVAAAAFYNPAHGLTEAERSLAHIIHTRNAPLDRKNGRDNSSNNARRTNLNLIGASNPQQIHTGLNSGVPILEDHSECDLMEHEKESYERTGAEDNEWSVAGFDNDSPNTKMSLDSRQNEHYQYHQNLYQQESTVYHDQGVSAAAPMYEKPTNTLSTATLNPSRSSSNIVDEGMFDFEL</sequence>
<reference evidence="2 3" key="1">
    <citation type="submission" date="2019-01" db="EMBL/GenBank/DDBJ databases">
        <authorList>
            <person name="Ferrante I. M."/>
        </authorList>
    </citation>
    <scope>NUCLEOTIDE SEQUENCE [LARGE SCALE GENOMIC DNA]</scope>
    <source>
        <strain evidence="2 3">B856</strain>
    </source>
</reference>
<protein>
    <submittedName>
        <fullName evidence="2">Uncharacterized protein</fullName>
    </submittedName>
</protein>
<name>A0A448ZN78_9STRA</name>
<feature type="region of interest" description="Disordered" evidence="1">
    <location>
        <begin position="1"/>
        <end position="35"/>
    </location>
</feature>